<dbReference type="GO" id="GO:0005886">
    <property type="term" value="C:plasma membrane"/>
    <property type="evidence" value="ECO:0007669"/>
    <property type="project" value="TreeGrafter"/>
</dbReference>
<dbReference type="AlphaFoldDB" id="A0A2N9LI19"/>
<accession>A0A2N9LI19</accession>
<feature type="region of interest" description="Disordered" evidence="1">
    <location>
        <begin position="530"/>
        <end position="554"/>
    </location>
</feature>
<proteinExistence type="predicted"/>
<dbReference type="EMBL" id="OKRB01000093">
    <property type="protein sequence ID" value="SPE22784.1"/>
    <property type="molecule type" value="Genomic_DNA"/>
</dbReference>
<feature type="domain" description="AsmA" evidence="2">
    <location>
        <begin position="15"/>
        <end position="157"/>
    </location>
</feature>
<evidence type="ECO:0000256" key="1">
    <source>
        <dbReference type="SAM" id="MobiDB-lite"/>
    </source>
</evidence>
<evidence type="ECO:0000259" key="2">
    <source>
        <dbReference type="Pfam" id="PF05170"/>
    </source>
</evidence>
<feature type="compositionally biased region" description="Pro residues" evidence="1">
    <location>
        <begin position="541"/>
        <end position="550"/>
    </location>
</feature>
<organism evidence="3 4">
    <name type="scientific">Candidatus Sulfuritelmatomonas gaucii</name>
    <dbReference type="NCBI Taxonomy" id="2043161"/>
    <lineage>
        <taxon>Bacteria</taxon>
        <taxon>Pseudomonadati</taxon>
        <taxon>Acidobacteriota</taxon>
        <taxon>Terriglobia</taxon>
        <taxon>Terriglobales</taxon>
        <taxon>Acidobacteriaceae</taxon>
        <taxon>Candidatus Sulfuritelmatomonas</taxon>
    </lineage>
</organism>
<dbReference type="GO" id="GO:0090313">
    <property type="term" value="P:regulation of protein targeting to membrane"/>
    <property type="evidence" value="ECO:0007669"/>
    <property type="project" value="TreeGrafter"/>
</dbReference>
<name>A0A2N9LI19_9BACT</name>
<dbReference type="PANTHER" id="PTHR30441">
    <property type="entry name" value="DUF748 DOMAIN-CONTAINING PROTEIN"/>
    <property type="match status" value="1"/>
</dbReference>
<dbReference type="Pfam" id="PF05170">
    <property type="entry name" value="AsmA"/>
    <property type="match status" value="1"/>
</dbReference>
<protein>
    <recommendedName>
        <fullName evidence="2">AsmA domain-containing protein</fullName>
    </recommendedName>
</protein>
<dbReference type="InterPro" id="IPR007844">
    <property type="entry name" value="AsmA"/>
</dbReference>
<feature type="region of interest" description="Disordered" evidence="1">
    <location>
        <begin position="389"/>
        <end position="415"/>
    </location>
</feature>
<evidence type="ECO:0000313" key="4">
    <source>
        <dbReference type="Proteomes" id="UP000239735"/>
    </source>
</evidence>
<dbReference type="InterPro" id="IPR052894">
    <property type="entry name" value="AsmA-related"/>
</dbReference>
<reference evidence="4" key="1">
    <citation type="submission" date="2018-02" db="EMBL/GenBank/DDBJ databases">
        <authorList>
            <person name="Hausmann B."/>
        </authorList>
    </citation>
    <scope>NUCLEOTIDE SEQUENCE [LARGE SCALE GENOMIC DNA]</scope>
    <source>
        <strain evidence="4">Peat soil MAG SbA5</strain>
    </source>
</reference>
<dbReference type="PANTHER" id="PTHR30441:SF8">
    <property type="entry name" value="DUF748 DOMAIN-CONTAINING PROTEIN"/>
    <property type="match status" value="1"/>
</dbReference>
<sequence>MTNDAEGKERVRGRLRMALAALAILVLLLVVPPLINVNHFKARITQLISQTLARPVHMSSVQVRLLPWPGFEISDLSVAEDPAYGAEPVLHAGKVVASIRLLALVRGHVEIGKISVEDASLNLVRVRPGQWNLDPLFRTAAEKAGSSSGARRVPSWPYLEATDSRIDFKNGAEKLPFSLVNADLSFWQESSGEWRIRLRAQPARTDVSLHQEETGIVRMEASVRRAPTLSQMPLQLDLDWREAQFGQLARIITGSDPGWRGALTGELHLNGTADAAKVTMRLRAAGVHRAEFTPASPLDFDANCAFVYDYAQRSLQNLACASPLGDGSVHLTGEMPGLGAPPQFSVALDRIPVTAGLDALRTLRSGLASDLDAKGTVSGKIVYAGAAVKSTQPEQPAKPPGKHPAKPVPQETGPLTGTLTVSNFTLSGGGLTRPLAAPKITLEPVVAAQGSPQALAGTVAIPAGGAVPLAFNVRLSLTGYRVGVHGQTSFARAREMAQAAGIPGTDAIASLAGDPIAVDLSAAGPWLPPEQFSSTNGVSPEPQPIPPLPPQSTEAPAIAASITPAFDTLAGTVIVHNANWKADYLANHLEISEATLRLDSVDLRWDPVAFSYGPLNGTASMIVPLSCPSDQQPARPCPAQFQIHFDDLDVAALETALLGAREKGTLLSDLIERFHPATAPPWPQLEGTVAADSLVLGPVTLQQVAAILRILPASAEITSFDAGLLGGTVHATGSLQKPATDQDKPDYTFEGDFQKLNAADVGSLVGLRWTGDSLDGNGKVELTGYTDKDLASSAKGMLHFETRQGMIAALKPPSALDAASPVDAVSAGDAPKAAAFPAALTRFSGFTADATIANGAITISQDQVTFGARKRSVQAIITFGDPPTLAFPAPKEARAQKH</sequence>
<dbReference type="OrthoDB" id="102779at2"/>
<dbReference type="Proteomes" id="UP000239735">
    <property type="component" value="Unassembled WGS sequence"/>
</dbReference>
<gene>
    <name evidence="3" type="ORF">SBA5_360022</name>
</gene>
<evidence type="ECO:0000313" key="3">
    <source>
        <dbReference type="EMBL" id="SPE22784.1"/>
    </source>
</evidence>